<dbReference type="KEGG" id="adl:AURDEDRAFT_176529"/>
<dbReference type="AlphaFoldDB" id="J0LD08"/>
<evidence type="ECO:0000313" key="2">
    <source>
        <dbReference type="Proteomes" id="UP000006514"/>
    </source>
</evidence>
<organism evidence="1 2">
    <name type="scientific">Auricularia subglabra (strain TFB-10046 / SS5)</name>
    <name type="common">White-rot fungus</name>
    <name type="synonym">Auricularia delicata (strain TFB10046)</name>
    <dbReference type="NCBI Taxonomy" id="717982"/>
    <lineage>
        <taxon>Eukaryota</taxon>
        <taxon>Fungi</taxon>
        <taxon>Dikarya</taxon>
        <taxon>Basidiomycota</taxon>
        <taxon>Agaricomycotina</taxon>
        <taxon>Agaricomycetes</taxon>
        <taxon>Auriculariales</taxon>
        <taxon>Auriculariaceae</taxon>
        <taxon>Auricularia</taxon>
    </lineage>
</organism>
<dbReference type="Proteomes" id="UP000006514">
    <property type="component" value="Unassembled WGS sequence"/>
</dbReference>
<evidence type="ECO:0000313" key="1">
    <source>
        <dbReference type="EMBL" id="EJD34417.1"/>
    </source>
</evidence>
<gene>
    <name evidence="1" type="ORF">AURDEDRAFT_176529</name>
</gene>
<dbReference type="EMBL" id="JH687950">
    <property type="protein sequence ID" value="EJD34417.1"/>
    <property type="molecule type" value="Genomic_DNA"/>
</dbReference>
<sequence>MALVVLAHERMAKAALSDQSIKTSRQSLKSNRRWGLTSPLKIQVTTTEK</sequence>
<reference evidence="2" key="1">
    <citation type="journal article" date="2012" name="Science">
        <title>The Paleozoic origin of enzymatic lignin decomposition reconstructed from 31 fungal genomes.</title>
        <authorList>
            <person name="Floudas D."/>
            <person name="Binder M."/>
            <person name="Riley R."/>
            <person name="Barry K."/>
            <person name="Blanchette R.A."/>
            <person name="Henrissat B."/>
            <person name="Martinez A.T."/>
            <person name="Otillar R."/>
            <person name="Spatafora J.W."/>
            <person name="Yadav J.S."/>
            <person name="Aerts A."/>
            <person name="Benoit I."/>
            <person name="Boyd A."/>
            <person name="Carlson A."/>
            <person name="Copeland A."/>
            <person name="Coutinho P.M."/>
            <person name="de Vries R.P."/>
            <person name="Ferreira P."/>
            <person name="Findley K."/>
            <person name="Foster B."/>
            <person name="Gaskell J."/>
            <person name="Glotzer D."/>
            <person name="Gorecki P."/>
            <person name="Heitman J."/>
            <person name="Hesse C."/>
            <person name="Hori C."/>
            <person name="Igarashi K."/>
            <person name="Jurgens J.A."/>
            <person name="Kallen N."/>
            <person name="Kersten P."/>
            <person name="Kohler A."/>
            <person name="Kuees U."/>
            <person name="Kumar T.K.A."/>
            <person name="Kuo A."/>
            <person name="LaButti K."/>
            <person name="Larrondo L.F."/>
            <person name="Lindquist E."/>
            <person name="Ling A."/>
            <person name="Lombard V."/>
            <person name="Lucas S."/>
            <person name="Lundell T."/>
            <person name="Martin R."/>
            <person name="McLaughlin D.J."/>
            <person name="Morgenstern I."/>
            <person name="Morin E."/>
            <person name="Murat C."/>
            <person name="Nagy L.G."/>
            <person name="Nolan M."/>
            <person name="Ohm R.A."/>
            <person name="Patyshakuliyeva A."/>
            <person name="Rokas A."/>
            <person name="Ruiz-Duenas F.J."/>
            <person name="Sabat G."/>
            <person name="Salamov A."/>
            <person name="Samejima M."/>
            <person name="Schmutz J."/>
            <person name="Slot J.C."/>
            <person name="St John F."/>
            <person name="Stenlid J."/>
            <person name="Sun H."/>
            <person name="Sun S."/>
            <person name="Syed K."/>
            <person name="Tsang A."/>
            <person name="Wiebenga A."/>
            <person name="Young D."/>
            <person name="Pisabarro A."/>
            <person name="Eastwood D.C."/>
            <person name="Martin F."/>
            <person name="Cullen D."/>
            <person name="Grigoriev I.V."/>
            <person name="Hibbett D.S."/>
        </authorList>
    </citation>
    <scope>NUCLEOTIDE SEQUENCE [LARGE SCALE GENOMIC DNA]</scope>
    <source>
        <strain evidence="2">TFB10046</strain>
    </source>
</reference>
<accession>J0LD08</accession>
<name>J0LD08_AURST</name>
<protein>
    <submittedName>
        <fullName evidence="1">Uncharacterized protein</fullName>
    </submittedName>
</protein>
<keyword evidence="2" id="KW-1185">Reference proteome</keyword>
<proteinExistence type="predicted"/>
<dbReference type="InParanoid" id="J0LD08"/>